<organism evidence="3 4">
    <name type="scientific">Kocuria coralli</name>
    <dbReference type="NCBI Taxonomy" id="1461025"/>
    <lineage>
        <taxon>Bacteria</taxon>
        <taxon>Bacillati</taxon>
        <taxon>Actinomycetota</taxon>
        <taxon>Actinomycetes</taxon>
        <taxon>Micrococcales</taxon>
        <taxon>Micrococcaceae</taxon>
        <taxon>Kocuria</taxon>
    </lineage>
</organism>
<dbReference type="RefSeq" id="WP_158035130.1">
    <property type="nucleotide sequence ID" value="NZ_ML708641.1"/>
</dbReference>
<dbReference type="Proteomes" id="UP000325957">
    <property type="component" value="Unassembled WGS sequence"/>
</dbReference>
<dbReference type="AlphaFoldDB" id="A0A5J5KVC3"/>
<proteinExistence type="predicted"/>
<accession>A0A5J5KVC3</accession>
<dbReference type="EMBL" id="SZWF01000042">
    <property type="protein sequence ID" value="KAA9392881.1"/>
    <property type="molecule type" value="Genomic_DNA"/>
</dbReference>
<dbReference type="InterPro" id="IPR001932">
    <property type="entry name" value="PPM-type_phosphatase-like_dom"/>
</dbReference>
<evidence type="ECO:0000259" key="2">
    <source>
        <dbReference type="SMART" id="SM00331"/>
    </source>
</evidence>
<dbReference type="OrthoDB" id="319881at2"/>
<dbReference type="Gene3D" id="3.60.40.10">
    <property type="entry name" value="PPM-type phosphatase domain"/>
    <property type="match status" value="1"/>
</dbReference>
<evidence type="ECO:0000313" key="4">
    <source>
        <dbReference type="Proteomes" id="UP000325957"/>
    </source>
</evidence>
<evidence type="ECO:0000313" key="3">
    <source>
        <dbReference type="EMBL" id="KAA9392881.1"/>
    </source>
</evidence>
<gene>
    <name evidence="3" type="ORF">FCK90_15090</name>
</gene>
<dbReference type="Pfam" id="PF13672">
    <property type="entry name" value="PP2C_2"/>
    <property type="match status" value="1"/>
</dbReference>
<dbReference type="InterPro" id="IPR036457">
    <property type="entry name" value="PPM-type-like_dom_sf"/>
</dbReference>
<protein>
    <submittedName>
        <fullName evidence="3">Protein phosphatase 2C domain-containing protein</fullName>
    </submittedName>
</protein>
<feature type="region of interest" description="Disordered" evidence="1">
    <location>
        <begin position="1"/>
        <end position="53"/>
    </location>
</feature>
<feature type="domain" description="PPM-type phosphatase" evidence="2">
    <location>
        <begin position="50"/>
        <end position="280"/>
    </location>
</feature>
<reference evidence="3 4" key="1">
    <citation type="submission" date="2019-05" db="EMBL/GenBank/DDBJ databases">
        <title>Kocuria coralli sp. nov., a novel actinobacterium isolated from coral reef seawater.</title>
        <authorList>
            <person name="Li J."/>
        </authorList>
    </citation>
    <scope>NUCLEOTIDE SEQUENCE [LARGE SCALE GENOMIC DNA]</scope>
    <source>
        <strain evidence="3 4">SCSIO 13007</strain>
    </source>
</reference>
<name>A0A5J5KVC3_9MICC</name>
<sequence length="284" mass="30377">MAPEAHSSQGSQNIPEKEARRVGRPSRVTGDLGRMPSGQAAPPEAVVGGTDNELSTTRFGSVRGYAHRYYGEPRQDAIKVVHEIDDGVMVVAIADGLGTAVGADRGAQCAVEEACRALLCTQTGTTYWAQGVFSQVANRMNEVATSLALTPEDLSTTLAVAALFEGPSSTTVDLALVGDTIPLIFPRDEVEPLPEILDTETAAMPGHFPDVVTTSFEVAPGQTFLLATDGFANPVKYGSADSIVEEWTLQLPQSLGRFLWDIDAIVKTYDDDRTVFAYQRAQVT</sequence>
<keyword evidence="4" id="KW-1185">Reference proteome</keyword>
<feature type="compositionally biased region" description="Polar residues" evidence="1">
    <location>
        <begin position="1"/>
        <end position="14"/>
    </location>
</feature>
<dbReference type="SMART" id="SM00331">
    <property type="entry name" value="PP2C_SIG"/>
    <property type="match status" value="1"/>
</dbReference>
<evidence type="ECO:0000256" key="1">
    <source>
        <dbReference type="SAM" id="MobiDB-lite"/>
    </source>
</evidence>
<dbReference type="SUPFAM" id="SSF81606">
    <property type="entry name" value="PP2C-like"/>
    <property type="match status" value="1"/>
</dbReference>
<comment type="caution">
    <text evidence="3">The sequence shown here is derived from an EMBL/GenBank/DDBJ whole genome shotgun (WGS) entry which is preliminary data.</text>
</comment>